<keyword evidence="2" id="KW-1185">Reference proteome</keyword>
<dbReference type="AlphaFoldDB" id="A0AAW0DTX5"/>
<proteinExistence type="predicted"/>
<name>A0AAW0DTX5_9AGAR</name>
<accession>A0AAW0DTX5</accession>
<reference evidence="1 2" key="1">
    <citation type="submission" date="2024-01" db="EMBL/GenBank/DDBJ databases">
        <title>A draft genome for a cacao thread blight-causing isolate of Paramarasmius palmivorus.</title>
        <authorList>
            <person name="Baruah I.K."/>
            <person name="Bukari Y."/>
            <person name="Amoako-Attah I."/>
            <person name="Meinhardt L.W."/>
            <person name="Bailey B.A."/>
            <person name="Cohen S.P."/>
        </authorList>
    </citation>
    <scope>NUCLEOTIDE SEQUENCE [LARGE SCALE GENOMIC DNA]</scope>
    <source>
        <strain evidence="1 2">GH-12</strain>
    </source>
</reference>
<protein>
    <recommendedName>
        <fullName evidence="3">SMP domain-containing protein</fullName>
    </recommendedName>
</protein>
<organism evidence="1 2">
    <name type="scientific">Paramarasmius palmivorus</name>
    <dbReference type="NCBI Taxonomy" id="297713"/>
    <lineage>
        <taxon>Eukaryota</taxon>
        <taxon>Fungi</taxon>
        <taxon>Dikarya</taxon>
        <taxon>Basidiomycota</taxon>
        <taxon>Agaricomycotina</taxon>
        <taxon>Agaricomycetes</taxon>
        <taxon>Agaricomycetidae</taxon>
        <taxon>Agaricales</taxon>
        <taxon>Marasmiineae</taxon>
        <taxon>Marasmiaceae</taxon>
        <taxon>Paramarasmius</taxon>
    </lineage>
</organism>
<evidence type="ECO:0000313" key="1">
    <source>
        <dbReference type="EMBL" id="KAK7054744.1"/>
    </source>
</evidence>
<evidence type="ECO:0000313" key="2">
    <source>
        <dbReference type="Proteomes" id="UP001383192"/>
    </source>
</evidence>
<sequence>MVRALSGKNVESLQEAVSEIRFSSQLAQQRSEGTTAAESQVQVRSIGYPGVVDGSGVGTKKEMAVPVWNRDVLRHRMFSLQQLLNRQMPCSRRRRRYALQLAFLTSPSTRAPPGGGGSAERIHTSWSRELLRKDQSRPGIISPVEEDLHALTTTSGVAHIDAQLGAVQQRQRQQADDATTRIQGLVAKDQKVNVPKVITDAAVTGAHVQDVTAKCVEAVNENPMYNAYDEQGLIKMTGSSLP</sequence>
<evidence type="ECO:0008006" key="3">
    <source>
        <dbReference type="Google" id="ProtNLM"/>
    </source>
</evidence>
<dbReference type="Proteomes" id="UP001383192">
    <property type="component" value="Unassembled WGS sequence"/>
</dbReference>
<gene>
    <name evidence="1" type="ORF">VNI00_003207</name>
</gene>
<comment type="caution">
    <text evidence="1">The sequence shown here is derived from an EMBL/GenBank/DDBJ whole genome shotgun (WGS) entry which is preliminary data.</text>
</comment>
<dbReference type="EMBL" id="JAYKXP010000008">
    <property type="protein sequence ID" value="KAK7054744.1"/>
    <property type="molecule type" value="Genomic_DNA"/>
</dbReference>